<keyword evidence="5" id="KW-1185">Reference proteome</keyword>
<dbReference type="Proteomes" id="UP000316012">
    <property type="component" value="Unassembled WGS sequence"/>
</dbReference>
<proteinExistence type="predicted"/>
<dbReference type="NCBIfam" id="TIGR01168">
    <property type="entry name" value="YSIRK_signal"/>
    <property type="match status" value="1"/>
</dbReference>
<evidence type="ECO:0000259" key="3">
    <source>
        <dbReference type="Pfam" id="PF04650"/>
    </source>
</evidence>
<dbReference type="InterPro" id="IPR005877">
    <property type="entry name" value="YSIRK_signal_dom"/>
</dbReference>
<dbReference type="RefSeq" id="WP_003651783.1">
    <property type="nucleotide sequence ID" value="NZ_CAZZQE010000001.1"/>
</dbReference>
<dbReference type="Pfam" id="PF04650">
    <property type="entry name" value="YSIRK_signal"/>
    <property type="match status" value="1"/>
</dbReference>
<keyword evidence="1" id="KW-0732">Signal</keyword>
<reference evidence="4 5" key="1">
    <citation type="submission" date="2019-04" db="EMBL/GenBank/DDBJ databases">
        <title>Lactobacillus gasseri 7171 assembly.</title>
        <authorList>
            <person name="Joris B.R."/>
            <person name="Giguere D."/>
        </authorList>
    </citation>
    <scope>NUCLEOTIDE SEQUENCE [LARGE SCALE GENOMIC DNA]</scope>
    <source>
        <strain evidence="4 5">7171</strain>
    </source>
</reference>
<dbReference type="EMBL" id="SRMD01000085">
    <property type="protein sequence ID" value="TQW15080.1"/>
    <property type="molecule type" value="Genomic_DNA"/>
</dbReference>
<feature type="coiled-coil region" evidence="2">
    <location>
        <begin position="73"/>
        <end position="100"/>
    </location>
</feature>
<comment type="caution">
    <text evidence="4">The sequence shown here is derived from an EMBL/GenBank/DDBJ whole genome shotgun (WGS) entry which is preliminary data.</text>
</comment>
<evidence type="ECO:0000313" key="4">
    <source>
        <dbReference type="EMBL" id="TQW15080.1"/>
    </source>
</evidence>
<organism evidence="4 5">
    <name type="scientific">Lactobacillus gasseri</name>
    <dbReference type="NCBI Taxonomy" id="1596"/>
    <lineage>
        <taxon>Bacteria</taxon>
        <taxon>Bacillati</taxon>
        <taxon>Bacillota</taxon>
        <taxon>Bacilli</taxon>
        <taxon>Lactobacillales</taxon>
        <taxon>Lactobacillaceae</taxon>
        <taxon>Lactobacillus</taxon>
    </lineage>
</organism>
<evidence type="ECO:0000256" key="2">
    <source>
        <dbReference type="SAM" id="Coils"/>
    </source>
</evidence>
<evidence type="ECO:0000313" key="5">
    <source>
        <dbReference type="Proteomes" id="UP000316012"/>
    </source>
</evidence>
<evidence type="ECO:0000256" key="1">
    <source>
        <dbReference type="ARBA" id="ARBA00022729"/>
    </source>
</evidence>
<accession>A0ABY3BD95</accession>
<keyword evidence="2" id="KW-0175">Coiled coil</keyword>
<name>A0ABY3BD95_LACGS</name>
<sequence>MNFRDMKRKDRWSIRKLTVGAASVLLGTYFVASSQGVAKADTVKDNNVNNNTVNEQTSEKKISQPITPNTQAVVIAKNNHQNSENNTANLQNKADLIRQNNQKIINRLTVQKILFKRLRTALFLR</sequence>
<gene>
    <name evidence="4" type="primary">isdH</name>
    <name evidence="4" type="ORF">FIPPAONL_01216</name>
</gene>
<protein>
    <submittedName>
        <fullName evidence="4">Iron-regulated surface determinant protein H</fullName>
    </submittedName>
</protein>
<feature type="domain" description="YSIRK Gram-positive signal peptide" evidence="3">
    <location>
        <begin position="7"/>
        <end position="31"/>
    </location>
</feature>